<dbReference type="InterPro" id="IPR036812">
    <property type="entry name" value="NAD(P)_OxRdtase_dom_sf"/>
</dbReference>
<dbReference type="Pfam" id="PF00248">
    <property type="entry name" value="Aldo_ket_red"/>
    <property type="match status" value="1"/>
</dbReference>
<dbReference type="InterPro" id="IPR017900">
    <property type="entry name" value="4Fe4S_Fe_S_CS"/>
</dbReference>
<evidence type="ECO:0000256" key="2">
    <source>
        <dbReference type="ARBA" id="ARBA00023004"/>
    </source>
</evidence>
<reference evidence="5 6" key="1">
    <citation type="submission" date="2019-12" db="EMBL/GenBank/DDBJ databases">
        <authorList>
            <person name="Yang R."/>
        </authorList>
    </citation>
    <scope>NUCLEOTIDE SEQUENCE [LARGE SCALE GENOMIC DNA]</scope>
    <source>
        <strain evidence="5 6">DONG20-135</strain>
    </source>
</reference>
<organism evidence="5 6">
    <name type="scientific">Copranaerobaculum intestinale</name>
    <dbReference type="NCBI Taxonomy" id="2692629"/>
    <lineage>
        <taxon>Bacteria</taxon>
        <taxon>Bacillati</taxon>
        <taxon>Bacillota</taxon>
        <taxon>Erysipelotrichia</taxon>
        <taxon>Erysipelotrichales</taxon>
        <taxon>Erysipelotrichaceae</taxon>
        <taxon>Copranaerobaculum</taxon>
    </lineage>
</organism>
<keyword evidence="3" id="KW-0411">Iron-sulfur</keyword>
<evidence type="ECO:0000313" key="5">
    <source>
        <dbReference type="EMBL" id="MXQ74492.1"/>
    </source>
</evidence>
<protein>
    <submittedName>
        <fullName evidence="5">Aldo/keto reductase</fullName>
    </submittedName>
</protein>
<dbReference type="InterPro" id="IPR020471">
    <property type="entry name" value="AKR"/>
</dbReference>
<dbReference type="GO" id="GO:0051536">
    <property type="term" value="F:iron-sulfur cluster binding"/>
    <property type="evidence" value="ECO:0007669"/>
    <property type="project" value="UniProtKB-KW"/>
</dbReference>
<dbReference type="GO" id="GO:0016491">
    <property type="term" value="F:oxidoreductase activity"/>
    <property type="evidence" value="ECO:0007669"/>
    <property type="project" value="InterPro"/>
</dbReference>
<dbReference type="InterPro" id="IPR017896">
    <property type="entry name" value="4Fe4S_Fe-S-bd"/>
</dbReference>
<dbReference type="Gene3D" id="3.20.20.100">
    <property type="entry name" value="NADP-dependent oxidoreductase domain"/>
    <property type="match status" value="1"/>
</dbReference>
<dbReference type="PROSITE" id="PS51379">
    <property type="entry name" value="4FE4S_FER_2"/>
    <property type="match status" value="1"/>
</dbReference>
<dbReference type="Pfam" id="PF13187">
    <property type="entry name" value="Fer4_9"/>
    <property type="match status" value="1"/>
</dbReference>
<comment type="caution">
    <text evidence="5">The sequence shown here is derived from an EMBL/GenBank/DDBJ whole genome shotgun (WGS) entry which is preliminary data.</text>
</comment>
<accession>A0A6N8U9B0</accession>
<evidence type="ECO:0000256" key="3">
    <source>
        <dbReference type="ARBA" id="ARBA00023014"/>
    </source>
</evidence>
<dbReference type="GO" id="GO:0046872">
    <property type="term" value="F:metal ion binding"/>
    <property type="evidence" value="ECO:0007669"/>
    <property type="project" value="UniProtKB-KW"/>
</dbReference>
<feature type="domain" description="4Fe-4S ferredoxin-type" evidence="4">
    <location>
        <begin position="335"/>
        <end position="363"/>
    </location>
</feature>
<evidence type="ECO:0000256" key="1">
    <source>
        <dbReference type="ARBA" id="ARBA00022723"/>
    </source>
</evidence>
<dbReference type="PRINTS" id="PR00069">
    <property type="entry name" value="ALDKETRDTASE"/>
</dbReference>
<dbReference type="Proteomes" id="UP000434036">
    <property type="component" value="Unassembled WGS sequence"/>
</dbReference>
<dbReference type="InterPro" id="IPR053135">
    <property type="entry name" value="AKR2_Oxidoreductase"/>
</dbReference>
<dbReference type="CDD" id="cd19096">
    <property type="entry name" value="AKR_Fe-S_oxidoreductase"/>
    <property type="match status" value="1"/>
</dbReference>
<keyword evidence="1" id="KW-0479">Metal-binding</keyword>
<dbReference type="EMBL" id="WUUQ01000008">
    <property type="protein sequence ID" value="MXQ74492.1"/>
    <property type="molecule type" value="Genomic_DNA"/>
</dbReference>
<dbReference type="InterPro" id="IPR023210">
    <property type="entry name" value="NADP_OxRdtase_dom"/>
</dbReference>
<dbReference type="SUPFAM" id="SSF46548">
    <property type="entry name" value="alpha-helical ferredoxin"/>
    <property type="match status" value="1"/>
</dbReference>
<proteinExistence type="predicted"/>
<sequence>MERRTWEKLGIETSLLGFGCMRFPTNDEGKIDEVRSEALIDQAITSGVTYIDTAYPYHDGESEPFLGKVLKKYDRHSFTLATKLPLWDIKTREEAETLFHAQLDRLQVDYVDFYLLHSLDKGKWKKVKELGILEYLESMREAGKLRYIGFSFHDTYEVFEEILTDRNWDFCQMQLNYMDVDHQQGMRGYRLAEKLNIPVVIMEPNKGGMLARLPQDIASILKAVDPNASMASWSMRWIASLPNIKVVLSGMSDEQQVADNLKTFSPFHALSDYELETVAKVKQAIEERTKVGCTACGYCMPCPQGINIPKNFKVWNTYSMYENAEAAVHSVEALKKEHAFASACIRCGACEAMCPQHIDIRNQLAAAAACLEALAVKG</sequence>
<evidence type="ECO:0000259" key="4">
    <source>
        <dbReference type="PROSITE" id="PS51379"/>
    </source>
</evidence>
<reference evidence="5 6" key="2">
    <citation type="submission" date="2020-01" db="EMBL/GenBank/DDBJ databases">
        <title>Clostridiaceae sp. nov. isolated from the gut of human by culturomics.</title>
        <authorList>
            <person name="Chang Y."/>
        </authorList>
    </citation>
    <scope>NUCLEOTIDE SEQUENCE [LARGE SCALE GENOMIC DNA]</scope>
    <source>
        <strain evidence="5 6">DONG20-135</strain>
    </source>
</reference>
<dbReference type="AlphaFoldDB" id="A0A6N8U9B0"/>
<dbReference type="PROSITE" id="PS00198">
    <property type="entry name" value="4FE4S_FER_1"/>
    <property type="match status" value="1"/>
</dbReference>
<dbReference type="PANTHER" id="PTHR43312">
    <property type="entry name" value="D-THREO-ALDOSE 1-DEHYDROGENASE"/>
    <property type="match status" value="1"/>
</dbReference>
<dbReference type="SUPFAM" id="SSF51430">
    <property type="entry name" value="NAD(P)-linked oxidoreductase"/>
    <property type="match status" value="1"/>
</dbReference>
<keyword evidence="2" id="KW-0408">Iron</keyword>
<dbReference type="RefSeq" id="WP_160625877.1">
    <property type="nucleotide sequence ID" value="NZ_WUUQ01000008.1"/>
</dbReference>
<evidence type="ECO:0000313" key="6">
    <source>
        <dbReference type="Proteomes" id="UP000434036"/>
    </source>
</evidence>
<keyword evidence="6" id="KW-1185">Reference proteome</keyword>
<dbReference type="PANTHER" id="PTHR43312:SF2">
    <property type="entry name" value="OXIDOREDUCTASE"/>
    <property type="match status" value="1"/>
</dbReference>
<gene>
    <name evidence="5" type="ORF">GSF08_11205</name>
</gene>
<name>A0A6N8U9B0_9FIRM</name>